<dbReference type="GO" id="GO:0004802">
    <property type="term" value="F:transketolase activity"/>
    <property type="evidence" value="ECO:0007669"/>
    <property type="project" value="UniProtKB-UniRule"/>
</dbReference>
<dbReference type="InterPro" id="IPR005475">
    <property type="entry name" value="Transketolase-like_Pyr-bd"/>
</dbReference>
<comment type="cofactor">
    <cofactor evidence="22">
        <name>Mg(2+)</name>
        <dbReference type="ChEBI" id="CHEBI:18420"/>
    </cofactor>
    <text evidence="22">Binds 1 Mg(2+) ion per subunit. Can also utilize other divalent metal cations, such as Ca(2+), Mn(2+) and Co(2+).</text>
</comment>
<feature type="binding site" evidence="21">
    <location>
        <position position="68"/>
    </location>
    <ligand>
        <name>thiamine diphosphate</name>
        <dbReference type="ChEBI" id="CHEBI:58937"/>
    </ligand>
</feature>
<comment type="cofactor">
    <cofactor evidence="21">
        <name>thiamine diphosphate</name>
        <dbReference type="ChEBI" id="CHEBI:58937"/>
    </cofactor>
    <text evidence="21">Binds 1 thiamine pyrophosphate per subunit. During the reaction, the substrate forms a covalent intermediate with the cofactor.</text>
</comment>
<dbReference type="GO" id="GO:0046872">
    <property type="term" value="F:metal ion binding"/>
    <property type="evidence" value="ECO:0007669"/>
    <property type="project" value="UniProtKB-KW"/>
</dbReference>
<evidence type="ECO:0000256" key="15">
    <source>
        <dbReference type="ARBA" id="ARBA00023052"/>
    </source>
</evidence>
<feature type="binding site" evidence="21">
    <location>
        <position position="157"/>
    </location>
    <ligand>
        <name>thiamine diphosphate</name>
        <dbReference type="ChEBI" id="CHEBI:58937"/>
    </ligand>
</feature>
<evidence type="ECO:0000256" key="3">
    <source>
        <dbReference type="ARBA" id="ARBA00001941"/>
    </source>
</evidence>
<evidence type="ECO:0000256" key="1">
    <source>
        <dbReference type="ARBA" id="ARBA00001913"/>
    </source>
</evidence>
<comment type="subunit">
    <text evidence="8 24">Homodimer.</text>
</comment>
<dbReference type="PROSITE" id="PS00801">
    <property type="entry name" value="TRANSKETOLASE_1"/>
    <property type="match status" value="1"/>
</dbReference>
<feature type="binding site" evidence="22">
    <location>
        <position position="156"/>
    </location>
    <ligand>
        <name>Mg(2+)</name>
        <dbReference type="ChEBI" id="CHEBI:18420"/>
    </ligand>
</feature>
<dbReference type="InterPro" id="IPR033247">
    <property type="entry name" value="Transketolase_fam"/>
</dbReference>
<organism evidence="26 27">
    <name type="scientific">Staphylococcus lugdunensis</name>
    <dbReference type="NCBI Taxonomy" id="28035"/>
    <lineage>
        <taxon>Bacteria</taxon>
        <taxon>Bacillati</taxon>
        <taxon>Bacillota</taxon>
        <taxon>Bacilli</taxon>
        <taxon>Bacillales</taxon>
        <taxon>Staphylococcaceae</taxon>
        <taxon>Staphylococcus</taxon>
    </lineage>
</organism>
<dbReference type="InterPro" id="IPR020826">
    <property type="entry name" value="Transketolase_BS"/>
</dbReference>
<evidence type="ECO:0000256" key="18">
    <source>
        <dbReference type="NCBIfam" id="TIGR00232"/>
    </source>
</evidence>
<comment type="cofactor">
    <cofactor evidence="1">
        <name>Ca(2+)</name>
        <dbReference type="ChEBI" id="CHEBI:29108"/>
    </cofactor>
</comment>
<dbReference type="NCBIfam" id="TIGR00232">
    <property type="entry name" value="tktlase_bact"/>
    <property type="match status" value="1"/>
</dbReference>
<dbReference type="Gene3D" id="3.40.50.920">
    <property type="match status" value="1"/>
</dbReference>
<dbReference type="CDD" id="cd02012">
    <property type="entry name" value="TPP_TK"/>
    <property type="match status" value="1"/>
</dbReference>
<accession>A0ABD4EEE6</accession>
<feature type="binding site" evidence="20">
    <location>
        <position position="28"/>
    </location>
    <ligand>
        <name>substrate</name>
    </ligand>
</feature>
<feature type="binding site" evidence="21">
    <location>
        <position position="261"/>
    </location>
    <ligand>
        <name>thiamine diphosphate</name>
        <dbReference type="ChEBI" id="CHEBI:58937"/>
    </ligand>
</feature>
<feature type="binding site" evidence="21">
    <location>
        <position position="186"/>
    </location>
    <ligand>
        <name>thiamine diphosphate</name>
        <dbReference type="ChEBI" id="CHEBI:58937"/>
    </ligand>
</feature>
<feature type="binding site" evidence="20">
    <location>
        <position position="356"/>
    </location>
    <ligand>
        <name>substrate</name>
    </ligand>
</feature>
<feature type="binding site" evidence="22">
    <location>
        <position position="188"/>
    </location>
    <ligand>
        <name>Mg(2+)</name>
        <dbReference type="ChEBI" id="CHEBI:18420"/>
    </ligand>
</feature>
<evidence type="ECO:0000256" key="2">
    <source>
        <dbReference type="ARBA" id="ARBA00001936"/>
    </source>
</evidence>
<evidence type="ECO:0000256" key="10">
    <source>
        <dbReference type="ARBA" id="ARBA00016662"/>
    </source>
</evidence>
<feature type="domain" description="Transketolase-like pyrimidine-binding" evidence="25">
    <location>
        <begin position="353"/>
        <end position="524"/>
    </location>
</feature>
<dbReference type="Pfam" id="PF02779">
    <property type="entry name" value="Transket_pyr"/>
    <property type="match status" value="1"/>
</dbReference>
<feature type="binding site" evidence="21">
    <location>
        <position position="436"/>
    </location>
    <ligand>
        <name>thiamine diphosphate</name>
        <dbReference type="ChEBI" id="CHEBI:58937"/>
    </ligand>
</feature>
<evidence type="ECO:0000313" key="26">
    <source>
        <dbReference type="EMBL" id="KXA37436.1"/>
    </source>
</evidence>
<reference evidence="26 27" key="1">
    <citation type="submission" date="2016-01" db="EMBL/GenBank/DDBJ databases">
        <authorList>
            <person name="Mitreva M."/>
            <person name="Pepin K.H."/>
            <person name="Mihindukulasuriya K.A."/>
            <person name="Fulton R."/>
            <person name="Fronick C."/>
            <person name="O'Laughlin M."/>
            <person name="Miner T."/>
            <person name="Herter B."/>
            <person name="Rosa B.A."/>
            <person name="Cordes M."/>
            <person name="Tomlinson C."/>
            <person name="Wollam A."/>
            <person name="Palsikar V.B."/>
            <person name="Mardis E.R."/>
            <person name="Wilson R.K."/>
        </authorList>
    </citation>
    <scope>NUCLEOTIDE SEQUENCE [LARGE SCALE GENOMIC DNA]</scope>
    <source>
        <strain evidence="26 27">MJR7738</strain>
    </source>
</reference>
<evidence type="ECO:0000259" key="25">
    <source>
        <dbReference type="SMART" id="SM00861"/>
    </source>
</evidence>
<feature type="site" description="Important for catalytic activity" evidence="23">
    <location>
        <position position="261"/>
    </location>
</feature>
<evidence type="ECO:0000256" key="9">
    <source>
        <dbReference type="ARBA" id="ARBA00013152"/>
    </source>
</evidence>
<evidence type="ECO:0000256" key="19">
    <source>
        <dbReference type="PIRSR" id="PIRSR605478-1"/>
    </source>
</evidence>
<comment type="caution">
    <text evidence="26">The sequence shown here is derived from an EMBL/GenBank/DDBJ whole genome shotgun (WGS) entry which is preliminary data.</text>
</comment>
<dbReference type="SUPFAM" id="SSF52518">
    <property type="entry name" value="Thiamin diphosphate-binding fold (THDP-binding)"/>
    <property type="match status" value="2"/>
</dbReference>
<evidence type="ECO:0000313" key="27">
    <source>
        <dbReference type="Proteomes" id="UP000070063"/>
    </source>
</evidence>
<comment type="cofactor">
    <cofactor evidence="3">
        <name>Co(2+)</name>
        <dbReference type="ChEBI" id="CHEBI:48828"/>
    </cofactor>
</comment>
<evidence type="ECO:0000256" key="13">
    <source>
        <dbReference type="ARBA" id="ARBA00022837"/>
    </source>
</evidence>
<sequence length="662" mass="72840">MFNEKDQLAIDTIRALSIDAIEQANSGHPGLPMGAAPMAYTLWTRHLNFNPQSKDYFNRDRFILSAGHGSALLYSLLHVSGSLELEELKQFRQWDSKTPGHPEYRHTDGVEVTTGPLGQGFAMGVGMALAESHLAGKFNKDNFDIVNHYTYVLASDGDLMEGISHEAASFAGHNQLDKLIVLYDSNDISLDGELDKAFSEDVKKRFESYGWNHILVKDGNNLNQIDKAITTAKSQQGPTLIEIKTIIGYGSPNKKGTNGVHGAPLGAEERKLTFENYGLDPDKKFYVPEEVYEIFQTTMLKRANENEESWNDKLEAYSQQYPQLAEEFKLAVSGKLPSNYKEKLPRFDLNHNGASRADSGEVIQALSQSVPSFFGGSADLAGSNKSNVKEAKDYDKDTPEGKNIWFGVREFAMGAAVNGMAAHGGLHPYGATFFVFSDYLKPALRLSAIMGLNSTFIFTHDSIAVGEDGPTHEPIEQLAGLRAIPNMNVIRPADGNETRVAWEVALESEQTPTSLVLTRQNLPVLDVTEAQVEEGVRKGAYTVFETETAVEYLLLASGSEVSLAVEAAKDLEKQGKGVRVVSMPNWFAFEQQSDDYKESVIPKHITKRVAIEMASSLGWHKYVGTDGKVIGIDEFGASAPGGLVVEKYGFTKENVLNQIQTF</sequence>
<keyword evidence="12 22" id="KW-0479">Metal-binding</keyword>
<dbReference type="InterPro" id="IPR005474">
    <property type="entry name" value="Transketolase_N"/>
</dbReference>
<keyword evidence="11 24" id="KW-0808">Transferase</keyword>
<feature type="binding site" evidence="20">
    <location>
        <position position="261"/>
    </location>
    <ligand>
        <name>substrate</name>
    </ligand>
</feature>
<evidence type="ECO:0000256" key="16">
    <source>
        <dbReference type="ARBA" id="ARBA00023172"/>
    </source>
</evidence>
<dbReference type="InterPro" id="IPR029061">
    <property type="entry name" value="THDP-binding"/>
</dbReference>
<dbReference type="PROSITE" id="PS00802">
    <property type="entry name" value="TRANSKETOLASE_2"/>
    <property type="match status" value="1"/>
</dbReference>
<evidence type="ECO:0000256" key="14">
    <source>
        <dbReference type="ARBA" id="ARBA00022842"/>
    </source>
</evidence>
<dbReference type="FunFam" id="3.40.50.920:FF:000003">
    <property type="entry name" value="Transketolase"/>
    <property type="match status" value="1"/>
</dbReference>
<evidence type="ECO:0000256" key="7">
    <source>
        <dbReference type="ARBA" id="ARBA00007131"/>
    </source>
</evidence>
<comment type="similarity">
    <text evidence="7 24">Belongs to the transketolase family.</text>
</comment>
<evidence type="ECO:0000256" key="5">
    <source>
        <dbReference type="ARBA" id="ARBA00004959"/>
    </source>
</evidence>
<evidence type="ECO:0000256" key="11">
    <source>
        <dbReference type="ARBA" id="ARBA00022679"/>
    </source>
</evidence>
<dbReference type="Gene3D" id="3.40.50.970">
    <property type="match status" value="2"/>
</dbReference>
<evidence type="ECO:0000256" key="22">
    <source>
        <dbReference type="PIRSR" id="PIRSR605478-4"/>
    </source>
</evidence>
<dbReference type="SUPFAM" id="SSF52922">
    <property type="entry name" value="TK C-terminal domain-like"/>
    <property type="match status" value="1"/>
</dbReference>
<gene>
    <name evidence="26" type="ORF">HMPREF3225_01712</name>
</gene>
<feature type="binding site" evidence="20">
    <location>
        <position position="383"/>
    </location>
    <ligand>
        <name>substrate</name>
    </ligand>
</feature>
<dbReference type="Pfam" id="PF22613">
    <property type="entry name" value="Transketolase_C_1"/>
    <property type="match status" value="1"/>
</dbReference>
<dbReference type="InterPro" id="IPR005478">
    <property type="entry name" value="Transketolase_bac-like"/>
</dbReference>
<feature type="binding site" evidence="21">
    <location>
        <begin position="115"/>
        <end position="117"/>
    </location>
    <ligand>
        <name>thiamine diphosphate</name>
        <dbReference type="ChEBI" id="CHEBI:58937"/>
    </ligand>
</feature>
<name>A0ABD4EEE6_STALU</name>
<dbReference type="PANTHER" id="PTHR43522">
    <property type="entry name" value="TRANSKETOLASE"/>
    <property type="match status" value="1"/>
</dbReference>
<dbReference type="Proteomes" id="UP000070063">
    <property type="component" value="Unassembled WGS sequence"/>
</dbReference>
<dbReference type="FunFam" id="3.40.50.970:FF:000003">
    <property type="entry name" value="Transketolase"/>
    <property type="match status" value="1"/>
</dbReference>
<evidence type="ECO:0000256" key="20">
    <source>
        <dbReference type="PIRSR" id="PIRSR605478-2"/>
    </source>
</evidence>
<keyword evidence="15 21" id="KW-0786">Thiamine pyrophosphate</keyword>
<comment type="cofactor">
    <cofactor evidence="24">
        <name>Mg(2+)</name>
        <dbReference type="ChEBI" id="CHEBI:18420"/>
    </cofactor>
    <cofactor evidence="24">
        <name>Ca(2+)</name>
        <dbReference type="ChEBI" id="CHEBI:29108"/>
    </cofactor>
    <cofactor evidence="24">
        <name>Mn(2+)</name>
        <dbReference type="ChEBI" id="CHEBI:29035"/>
    </cofactor>
    <cofactor evidence="24">
        <name>Co(2+)</name>
        <dbReference type="ChEBI" id="CHEBI:48828"/>
    </cofactor>
    <text evidence="24">Binds 1 Mg(2+) ion per subunit. Can also utilize other divalent metal cations, such as Ca(2+), Mn(2+) and Co(2+).</text>
</comment>
<keyword evidence="14 22" id="KW-0460">Magnesium</keyword>
<dbReference type="GO" id="GO:0006310">
    <property type="term" value="P:DNA recombination"/>
    <property type="evidence" value="ECO:0007669"/>
    <property type="project" value="UniProtKB-KW"/>
</dbReference>
<comment type="catalytic activity">
    <reaction evidence="17 24">
        <text>D-sedoheptulose 7-phosphate + D-glyceraldehyde 3-phosphate = aldehydo-D-ribose 5-phosphate + D-xylulose 5-phosphate</text>
        <dbReference type="Rhea" id="RHEA:10508"/>
        <dbReference type="ChEBI" id="CHEBI:57483"/>
        <dbReference type="ChEBI" id="CHEBI:57737"/>
        <dbReference type="ChEBI" id="CHEBI:58273"/>
        <dbReference type="ChEBI" id="CHEBI:59776"/>
        <dbReference type="EC" id="2.2.1.1"/>
    </reaction>
</comment>
<feature type="active site" description="Proton donor" evidence="19">
    <location>
        <position position="410"/>
    </location>
</feature>
<evidence type="ECO:0000256" key="23">
    <source>
        <dbReference type="PIRSR" id="PIRSR605478-5"/>
    </source>
</evidence>
<evidence type="ECO:0000256" key="12">
    <source>
        <dbReference type="ARBA" id="ARBA00022723"/>
    </source>
</evidence>
<keyword evidence="16" id="KW-0233">DNA recombination</keyword>
<evidence type="ECO:0000256" key="17">
    <source>
        <dbReference type="ARBA" id="ARBA00049473"/>
    </source>
</evidence>
<comment type="function">
    <text evidence="4 24">Catalyzes the transfer of a two-carbon ketol group from a ketose donor to an aldose acceptor, via a covalent intermediate with the cofactor thiamine pyrophosphate.</text>
</comment>
<dbReference type="PANTHER" id="PTHR43522:SF2">
    <property type="entry name" value="TRANSKETOLASE 1-RELATED"/>
    <property type="match status" value="1"/>
</dbReference>
<proteinExistence type="inferred from homology"/>
<dbReference type="CDD" id="cd07033">
    <property type="entry name" value="TPP_PYR_DXS_TK_like"/>
    <property type="match status" value="1"/>
</dbReference>
<dbReference type="InterPro" id="IPR055152">
    <property type="entry name" value="Transketolase-like_C_2"/>
</dbReference>
<feature type="binding site" evidence="20">
    <location>
        <position position="460"/>
    </location>
    <ligand>
        <name>substrate</name>
    </ligand>
</feature>
<feature type="binding site" evidence="22">
    <location>
        <position position="186"/>
    </location>
    <ligand>
        <name>Mg(2+)</name>
        <dbReference type="ChEBI" id="CHEBI:18420"/>
    </ligand>
</feature>
<feature type="binding site" evidence="20">
    <location>
        <position position="519"/>
    </location>
    <ligand>
        <name>substrate</name>
    </ligand>
</feature>
<feature type="binding site" evidence="20">
    <location>
        <position position="472"/>
    </location>
    <ligand>
        <name>substrate</name>
    </ligand>
</feature>
<dbReference type="EMBL" id="LRQI01000075">
    <property type="protein sequence ID" value="KXA37436.1"/>
    <property type="molecule type" value="Genomic_DNA"/>
</dbReference>
<protein>
    <recommendedName>
        <fullName evidence="10 18">Transketolase</fullName>
        <ecNumber evidence="9 18">2.2.1.1</ecNumber>
    </recommendedName>
</protein>
<evidence type="ECO:0000256" key="21">
    <source>
        <dbReference type="PIRSR" id="PIRSR605478-3"/>
    </source>
</evidence>
<comment type="cofactor">
    <cofactor evidence="2">
        <name>Mn(2+)</name>
        <dbReference type="ChEBI" id="CHEBI:29035"/>
    </cofactor>
</comment>
<dbReference type="RefSeq" id="WP_002459205.1">
    <property type="nucleotide sequence ID" value="NZ_CP020763.1"/>
</dbReference>
<evidence type="ECO:0000256" key="6">
    <source>
        <dbReference type="ARBA" id="ARBA00005215"/>
    </source>
</evidence>
<dbReference type="Pfam" id="PF00456">
    <property type="entry name" value="Transketolase_N"/>
    <property type="match status" value="1"/>
</dbReference>
<dbReference type="InterPro" id="IPR009014">
    <property type="entry name" value="Transketo_C/PFOR_II"/>
</dbReference>
<comment type="pathway">
    <text evidence="6">Carbohydrate biosynthesis; Calvin cycle.</text>
</comment>
<keyword evidence="13 24" id="KW-0106">Calcium</keyword>
<dbReference type="InterPro" id="IPR049557">
    <property type="entry name" value="Transketolase_CS"/>
</dbReference>
<dbReference type="AlphaFoldDB" id="A0ABD4EEE6"/>
<evidence type="ECO:0000256" key="24">
    <source>
        <dbReference type="RuleBase" id="RU004996"/>
    </source>
</evidence>
<dbReference type="FunFam" id="3.40.50.970:FF:000081">
    <property type="entry name" value="Transketolase"/>
    <property type="match status" value="1"/>
</dbReference>
<evidence type="ECO:0000256" key="4">
    <source>
        <dbReference type="ARBA" id="ARBA00002931"/>
    </source>
</evidence>
<comment type="pathway">
    <text evidence="5">Carbohydrate degradation; pentose phosphate pathway.</text>
</comment>
<feature type="binding site" evidence="20">
    <location>
        <position position="468"/>
    </location>
    <ligand>
        <name>substrate</name>
    </ligand>
</feature>
<feature type="site" description="Important for catalytic activity" evidence="23">
    <location>
        <position position="28"/>
    </location>
</feature>
<evidence type="ECO:0000256" key="8">
    <source>
        <dbReference type="ARBA" id="ARBA00011738"/>
    </source>
</evidence>
<dbReference type="SMART" id="SM00861">
    <property type="entry name" value="Transket_pyr"/>
    <property type="match status" value="1"/>
</dbReference>
<dbReference type="EC" id="2.2.1.1" evidence="9 18"/>